<comment type="caution">
    <text evidence="1">The sequence shown here is derived from an EMBL/GenBank/DDBJ whole genome shotgun (WGS) entry which is preliminary data.</text>
</comment>
<keyword evidence="2" id="KW-1185">Reference proteome</keyword>
<dbReference type="OrthoDB" id="10628369at2759"/>
<accession>A0A834T7C0</accession>
<sequence length="138" mass="15315">MVPELRLVRPAREETNTMLPFPDSLRREYASWHRCLSSRSKSSIAPGLSPSTISAEWKARSLSFEHGFSNTGNELELETQVLDLNSLLQKVQVYLLQDVTSASAFSSSISSAHEIPPLISLSAQAKRDPCYYSAVCLL</sequence>
<protein>
    <submittedName>
        <fullName evidence="1">Uncharacterized protein</fullName>
    </submittedName>
</protein>
<dbReference type="Proteomes" id="UP000634136">
    <property type="component" value="Unassembled WGS sequence"/>
</dbReference>
<evidence type="ECO:0000313" key="2">
    <source>
        <dbReference type="Proteomes" id="UP000634136"/>
    </source>
</evidence>
<name>A0A834T7C0_9FABA</name>
<proteinExistence type="predicted"/>
<organism evidence="1 2">
    <name type="scientific">Senna tora</name>
    <dbReference type="NCBI Taxonomy" id="362788"/>
    <lineage>
        <taxon>Eukaryota</taxon>
        <taxon>Viridiplantae</taxon>
        <taxon>Streptophyta</taxon>
        <taxon>Embryophyta</taxon>
        <taxon>Tracheophyta</taxon>
        <taxon>Spermatophyta</taxon>
        <taxon>Magnoliopsida</taxon>
        <taxon>eudicotyledons</taxon>
        <taxon>Gunneridae</taxon>
        <taxon>Pentapetalae</taxon>
        <taxon>rosids</taxon>
        <taxon>fabids</taxon>
        <taxon>Fabales</taxon>
        <taxon>Fabaceae</taxon>
        <taxon>Caesalpinioideae</taxon>
        <taxon>Cassia clade</taxon>
        <taxon>Senna</taxon>
    </lineage>
</organism>
<reference evidence="1" key="1">
    <citation type="submission" date="2020-09" db="EMBL/GenBank/DDBJ databases">
        <title>Genome-Enabled Discovery of Anthraquinone Biosynthesis in Senna tora.</title>
        <authorList>
            <person name="Kang S.-H."/>
            <person name="Pandey R.P."/>
            <person name="Lee C.-M."/>
            <person name="Sim J.-S."/>
            <person name="Jeong J.-T."/>
            <person name="Choi B.-S."/>
            <person name="Jung M."/>
            <person name="Ginzburg D."/>
            <person name="Zhao K."/>
            <person name="Won S.Y."/>
            <person name="Oh T.-J."/>
            <person name="Yu Y."/>
            <person name="Kim N.-H."/>
            <person name="Lee O.R."/>
            <person name="Lee T.-H."/>
            <person name="Bashyal P."/>
            <person name="Kim T.-S."/>
            <person name="Lee W.-H."/>
            <person name="Kawkins C."/>
            <person name="Kim C.-K."/>
            <person name="Kim J.S."/>
            <person name="Ahn B.O."/>
            <person name="Rhee S.Y."/>
            <person name="Sohng J.K."/>
        </authorList>
    </citation>
    <scope>NUCLEOTIDE SEQUENCE</scope>
    <source>
        <tissue evidence="1">Leaf</tissue>
    </source>
</reference>
<dbReference type="AlphaFoldDB" id="A0A834T7C0"/>
<dbReference type="EMBL" id="JAAIUW010000009">
    <property type="protein sequence ID" value="KAF7816401.1"/>
    <property type="molecule type" value="Genomic_DNA"/>
</dbReference>
<evidence type="ECO:0000313" key="1">
    <source>
        <dbReference type="EMBL" id="KAF7816401.1"/>
    </source>
</evidence>
<gene>
    <name evidence="1" type="ORF">G2W53_030370</name>
</gene>